<evidence type="ECO:0000313" key="1">
    <source>
        <dbReference type="EMBL" id="KKM62895.1"/>
    </source>
</evidence>
<comment type="caution">
    <text evidence="1">The sequence shown here is derived from an EMBL/GenBank/DDBJ whole genome shotgun (WGS) entry which is preliminary data.</text>
</comment>
<gene>
    <name evidence="1" type="ORF">LCGC14_1517090</name>
</gene>
<protein>
    <submittedName>
        <fullName evidence="1">Uncharacterized protein</fullName>
    </submittedName>
</protein>
<proteinExistence type="predicted"/>
<dbReference type="AlphaFoldDB" id="A0A0F9LFF7"/>
<dbReference type="EMBL" id="LAZR01011207">
    <property type="protein sequence ID" value="KKM62895.1"/>
    <property type="molecule type" value="Genomic_DNA"/>
</dbReference>
<name>A0A0F9LFF7_9ZZZZ</name>
<accession>A0A0F9LFF7</accession>
<sequence>MAAKEGGRERSIFNLDLLKTLEGYVVNSVEIEYTRYLGSKVQADIEISAYEHGNLKHKTVSFRIMEAS</sequence>
<organism evidence="1">
    <name type="scientific">marine sediment metagenome</name>
    <dbReference type="NCBI Taxonomy" id="412755"/>
    <lineage>
        <taxon>unclassified sequences</taxon>
        <taxon>metagenomes</taxon>
        <taxon>ecological metagenomes</taxon>
    </lineage>
</organism>
<reference evidence="1" key="1">
    <citation type="journal article" date="2015" name="Nature">
        <title>Complex archaea that bridge the gap between prokaryotes and eukaryotes.</title>
        <authorList>
            <person name="Spang A."/>
            <person name="Saw J.H."/>
            <person name="Jorgensen S.L."/>
            <person name="Zaremba-Niedzwiedzka K."/>
            <person name="Martijn J."/>
            <person name="Lind A.E."/>
            <person name="van Eijk R."/>
            <person name="Schleper C."/>
            <person name="Guy L."/>
            <person name="Ettema T.J."/>
        </authorList>
    </citation>
    <scope>NUCLEOTIDE SEQUENCE</scope>
</reference>